<evidence type="ECO:0000313" key="2">
    <source>
        <dbReference type="EMBL" id="KAK7395248.1"/>
    </source>
</evidence>
<dbReference type="AlphaFoldDB" id="A0AAN9XK86"/>
<gene>
    <name evidence="2" type="ORF">VNO78_15798</name>
</gene>
<feature type="transmembrane region" description="Helical" evidence="1">
    <location>
        <begin position="12"/>
        <end position="33"/>
    </location>
</feature>
<keyword evidence="1" id="KW-0812">Transmembrane</keyword>
<keyword evidence="3" id="KW-1185">Reference proteome</keyword>
<name>A0AAN9XK86_PSOTE</name>
<keyword evidence="1" id="KW-0472">Membrane</keyword>
<protein>
    <submittedName>
        <fullName evidence="2">Uncharacterized protein</fullName>
    </submittedName>
</protein>
<organism evidence="2 3">
    <name type="scientific">Psophocarpus tetragonolobus</name>
    <name type="common">Winged bean</name>
    <name type="synonym">Dolichos tetragonolobus</name>
    <dbReference type="NCBI Taxonomy" id="3891"/>
    <lineage>
        <taxon>Eukaryota</taxon>
        <taxon>Viridiplantae</taxon>
        <taxon>Streptophyta</taxon>
        <taxon>Embryophyta</taxon>
        <taxon>Tracheophyta</taxon>
        <taxon>Spermatophyta</taxon>
        <taxon>Magnoliopsida</taxon>
        <taxon>eudicotyledons</taxon>
        <taxon>Gunneridae</taxon>
        <taxon>Pentapetalae</taxon>
        <taxon>rosids</taxon>
        <taxon>fabids</taxon>
        <taxon>Fabales</taxon>
        <taxon>Fabaceae</taxon>
        <taxon>Papilionoideae</taxon>
        <taxon>50 kb inversion clade</taxon>
        <taxon>NPAAA clade</taxon>
        <taxon>indigoferoid/millettioid clade</taxon>
        <taxon>Phaseoleae</taxon>
        <taxon>Psophocarpus</taxon>
    </lineage>
</organism>
<dbReference type="Proteomes" id="UP001386955">
    <property type="component" value="Unassembled WGS sequence"/>
</dbReference>
<evidence type="ECO:0000256" key="1">
    <source>
        <dbReference type="SAM" id="Phobius"/>
    </source>
</evidence>
<dbReference type="EMBL" id="JAYMYS010000004">
    <property type="protein sequence ID" value="KAK7395248.1"/>
    <property type="molecule type" value="Genomic_DNA"/>
</dbReference>
<reference evidence="2 3" key="1">
    <citation type="submission" date="2024-01" db="EMBL/GenBank/DDBJ databases">
        <title>The genomes of 5 underutilized Papilionoideae crops provide insights into root nodulation and disease resistanc.</title>
        <authorList>
            <person name="Jiang F."/>
        </authorList>
    </citation>
    <scope>NUCLEOTIDE SEQUENCE [LARGE SCALE GENOMIC DNA]</scope>
    <source>
        <strain evidence="2">DUOXIRENSHENG_FW03</strain>
        <tissue evidence="2">Leaves</tissue>
    </source>
</reference>
<comment type="caution">
    <text evidence="2">The sequence shown here is derived from an EMBL/GenBank/DDBJ whole genome shotgun (WGS) entry which is preliminary data.</text>
</comment>
<evidence type="ECO:0000313" key="3">
    <source>
        <dbReference type="Proteomes" id="UP001386955"/>
    </source>
</evidence>
<accession>A0AAN9XK86</accession>
<keyword evidence="1" id="KW-1133">Transmembrane helix</keyword>
<sequence>MCQGKTLFNYYLLPRVILLLLINQTSLLIPLCITGPTKITIRKTQFVKFITLFEHNVCGGHQSWRNCHRKIVRFDSHGSK</sequence>
<proteinExistence type="predicted"/>